<dbReference type="AlphaFoldDB" id="A0A840I6U6"/>
<dbReference type="InterPro" id="IPR029149">
    <property type="entry name" value="Creatin/AminoP/Spt16_N"/>
</dbReference>
<feature type="domain" description="Peptidase M24" evidence="1">
    <location>
        <begin position="165"/>
        <end position="372"/>
    </location>
</feature>
<evidence type="ECO:0000259" key="1">
    <source>
        <dbReference type="Pfam" id="PF00557"/>
    </source>
</evidence>
<name>A0A840I6U6_9ACTN</name>
<keyword evidence="4" id="KW-1185">Reference proteome</keyword>
<dbReference type="EC" id="3.4.13.9" evidence="3"/>
<keyword evidence="3" id="KW-0378">Hydrolase</keyword>
<dbReference type="Proteomes" id="UP000585272">
    <property type="component" value="Unassembled WGS sequence"/>
</dbReference>
<dbReference type="PANTHER" id="PTHR46112:SF2">
    <property type="entry name" value="XAA-PRO AMINOPEPTIDASE P-RELATED"/>
    <property type="match status" value="1"/>
</dbReference>
<comment type="caution">
    <text evidence="3">The sequence shown here is derived from an EMBL/GenBank/DDBJ whole genome shotgun (WGS) entry which is preliminary data.</text>
</comment>
<dbReference type="InterPro" id="IPR036005">
    <property type="entry name" value="Creatinase/aminopeptidase-like"/>
</dbReference>
<evidence type="ECO:0000313" key="4">
    <source>
        <dbReference type="Proteomes" id="UP000585272"/>
    </source>
</evidence>
<keyword evidence="3" id="KW-0224">Dipeptidase</keyword>
<gene>
    <name evidence="3" type="ORF">BDZ31_000150</name>
</gene>
<dbReference type="PANTHER" id="PTHR46112">
    <property type="entry name" value="AMINOPEPTIDASE"/>
    <property type="match status" value="1"/>
</dbReference>
<sequence>MQINPLAFDAGEYAARKERLLGALAEQRLDALLVFQQESLYYLYGYDQIGYWVYQTAIVPADGSDPTVLCRNADEHLVRDTPHLQDVRTWLDDSPRDPGTITVEILRERGLLRAGARIGVERRTYSLMPYWYDMLTAAMPDGVELVDASDLVSALRQIKSPAELELMRRAGAIMDAGFEAAFDAIAVGAREHDLHAAAAAAMYRAGGEAAAVAPPIASGHRTLSQTHVGPSDRVLRDGDPITIELGGVHRRYHAVGAHSCVVGEPTAAMCRLHDGIVSALTGAFGLIEPGRPTSEVAARVQEGLEAAGLDRRGRHVGYGTGIGYPPSWLEPLRLKGSDGHALEAGMTFFYFVGVTDRENGFCFYVGEPVAVTETGAERLSRLPMELVRR</sequence>
<accession>A0A840I6U6</accession>
<proteinExistence type="predicted"/>
<evidence type="ECO:0000259" key="2">
    <source>
        <dbReference type="Pfam" id="PF01321"/>
    </source>
</evidence>
<feature type="domain" description="Creatinase N-terminal" evidence="2">
    <location>
        <begin position="16"/>
        <end position="158"/>
    </location>
</feature>
<protein>
    <submittedName>
        <fullName evidence="3">Xaa-Pro dipeptidase</fullName>
        <ecNumber evidence="3">3.4.13.9</ecNumber>
    </submittedName>
</protein>
<dbReference type="Gene3D" id="3.90.230.10">
    <property type="entry name" value="Creatinase/methionine aminopeptidase superfamily"/>
    <property type="match status" value="1"/>
</dbReference>
<dbReference type="InterPro" id="IPR000587">
    <property type="entry name" value="Creatinase_N"/>
</dbReference>
<organism evidence="3 4">
    <name type="scientific">Conexibacter arvalis</name>
    <dbReference type="NCBI Taxonomy" id="912552"/>
    <lineage>
        <taxon>Bacteria</taxon>
        <taxon>Bacillati</taxon>
        <taxon>Actinomycetota</taxon>
        <taxon>Thermoleophilia</taxon>
        <taxon>Solirubrobacterales</taxon>
        <taxon>Conexibacteraceae</taxon>
        <taxon>Conexibacter</taxon>
    </lineage>
</organism>
<dbReference type="CDD" id="cd01066">
    <property type="entry name" value="APP_MetAP"/>
    <property type="match status" value="1"/>
</dbReference>
<dbReference type="InterPro" id="IPR000994">
    <property type="entry name" value="Pept_M24"/>
</dbReference>
<dbReference type="Pfam" id="PF01321">
    <property type="entry name" value="Creatinase_N"/>
    <property type="match status" value="1"/>
</dbReference>
<dbReference type="EMBL" id="JACHNU010000001">
    <property type="protein sequence ID" value="MBB4660577.1"/>
    <property type="molecule type" value="Genomic_DNA"/>
</dbReference>
<dbReference type="SUPFAM" id="SSF53092">
    <property type="entry name" value="Creatinase/prolidase N-terminal domain"/>
    <property type="match status" value="1"/>
</dbReference>
<dbReference type="Gene3D" id="3.40.350.10">
    <property type="entry name" value="Creatinase/prolidase N-terminal domain"/>
    <property type="match status" value="1"/>
</dbReference>
<reference evidence="3 4" key="1">
    <citation type="submission" date="2020-08" db="EMBL/GenBank/DDBJ databases">
        <title>Genomic Encyclopedia of Archaeal and Bacterial Type Strains, Phase II (KMG-II): from individual species to whole genera.</title>
        <authorList>
            <person name="Goeker M."/>
        </authorList>
    </citation>
    <scope>NUCLEOTIDE SEQUENCE [LARGE SCALE GENOMIC DNA]</scope>
    <source>
        <strain evidence="3 4">DSM 23288</strain>
    </source>
</reference>
<keyword evidence="3" id="KW-0645">Protease</keyword>
<evidence type="ECO:0000313" key="3">
    <source>
        <dbReference type="EMBL" id="MBB4660577.1"/>
    </source>
</evidence>
<dbReference type="InterPro" id="IPR050659">
    <property type="entry name" value="Peptidase_M24B"/>
</dbReference>
<dbReference type="GO" id="GO:0102009">
    <property type="term" value="F:proline dipeptidase activity"/>
    <property type="evidence" value="ECO:0007669"/>
    <property type="project" value="UniProtKB-EC"/>
</dbReference>
<dbReference type="SUPFAM" id="SSF55920">
    <property type="entry name" value="Creatinase/aminopeptidase"/>
    <property type="match status" value="1"/>
</dbReference>
<dbReference type="Pfam" id="PF00557">
    <property type="entry name" value="Peptidase_M24"/>
    <property type="match status" value="1"/>
</dbReference>